<dbReference type="Pfam" id="PF19289">
    <property type="entry name" value="PmbA_TldD_3rd"/>
    <property type="match status" value="1"/>
</dbReference>
<sequence>MKKFVFLFVFFWGGFCTAAAADVPDNMYFRAMQDEMKRSLSQLRVKGSPKPYYLAYRLRYMSNACSSASLGKLTENDTQPYWSLMAGAVLSAGTPKSDSMGFVNSLSSSYDPEKAYDVPNSYWGIRRAFWKLTDSGYVNALDRFEKKQAYKRQKNISKTEPDFASAPQGSFAEEISPFPAVPHAQMARLVEKLSAQGKDVPYLEDFSAQMCLIQRDLYYLNSNGGFYQYALPGSFVTLSASLRNREGYKEKISRKIYLPADHSWQENALMDATRQLLADAQGVYKAQKPEPYLGPVLLMPAAAADFLNELLVANLRNIEPLLSSASENDATAGSFRNKQGMRIMSNVVEVYDKPSLRTYKGLPLAGFMPVDDEGVKAQDLTVVSAGRLQQLPLSRRSTEQGRKSNGHARMSAYTLPREALSNVWIKPKHPLSALEMEQKLLERCRELDLEYCYILKEFPGWEDGEASVNLAERIYTKDGHKEPVFGIKVEDKTTRSLRDILAAGSDEEVFYPYDPDSRDYSLITPSLLVDEIELMPDDKKPDRKPFIPKP</sequence>
<dbReference type="PANTHER" id="PTHR30624:SF0">
    <property type="entry name" value="METALLOPROTEASE SLR0863"/>
    <property type="match status" value="1"/>
</dbReference>
<organism evidence="4 5">
    <name type="scientific">Candidatus Avelusimicrobium gallicola</name>
    <dbReference type="NCBI Taxonomy" id="2562704"/>
    <lineage>
        <taxon>Bacteria</taxon>
        <taxon>Pseudomonadati</taxon>
        <taxon>Elusimicrobiota</taxon>
        <taxon>Elusimicrobia</taxon>
        <taxon>Elusimicrobiales</taxon>
        <taxon>Elusimicrobiaceae</taxon>
        <taxon>Candidatus Avelusimicrobium</taxon>
    </lineage>
</organism>
<accession>A0A1Y4DB01</accession>
<gene>
    <name evidence="4" type="ORF">B5F75_06300</name>
</gene>
<dbReference type="RefSeq" id="WP_087289095.1">
    <property type="nucleotide sequence ID" value="NZ_NFJD01000004.1"/>
</dbReference>
<evidence type="ECO:0000259" key="3">
    <source>
        <dbReference type="Pfam" id="PF19289"/>
    </source>
</evidence>
<dbReference type="InterPro" id="IPR036059">
    <property type="entry name" value="TldD/PmbA_sf"/>
</dbReference>
<proteinExistence type="inferred from homology"/>
<evidence type="ECO:0000313" key="5">
    <source>
        <dbReference type="Proteomes" id="UP000196368"/>
    </source>
</evidence>
<dbReference type="GO" id="GO:0008237">
    <property type="term" value="F:metallopeptidase activity"/>
    <property type="evidence" value="ECO:0007669"/>
    <property type="project" value="InterPro"/>
</dbReference>
<evidence type="ECO:0000256" key="1">
    <source>
        <dbReference type="ARBA" id="ARBA00005836"/>
    </source>
</evidence>
<protein>
    <recommendedName>
        <fullName evidence="3">Metalloprotease TldD/E C-terminal domain-containing protein</fullName>
    </recommendedName>
</protein>
<dbReference type="InterPro" id="IPR051463">
    <property type="entry name" value="Peptidase_U62_metallo"/>
</dbReference>
<dbReference type="OrthoDB" id="104160at2"/>
<reference evidence="5" key="1">
    <citation type="submission" date="2017-04" db="EMBL/GenBank/DDBJ databases">
        <title>Function of individual gut microbiota members based on whole genome sequencing of pure cultures obtained from chicken caecum.</title>
        <authorList>
            <person name="Medvecky M."/>
            <person name="Cejkova D."/>
            <person name="Polansky O."/>
            <person name="Karasova D."/>
            <person name="Kubasova T."/>
            <person name="Cizek A."/>
            <person name="Rychlik I."/>
        </authorList>
    </citation>
    <scope>NUCLEOTIDE SEQUENCE [LARGE SCALE GENOMIC DNA]</scope>
    <source>
        <strain evidence="5">An273</strain>
    </source>
</reference>
<keyword evidence="5" id="KW-1185">Reference proteome</keyword>
<comment type="caution">
    <text evidence="4">The sequence shown here is derived from an EMBL/GenBank/DDBJ whole genome shotgun (WGS) entry which is preliminary data.</text>
</comment>
<feature type="chain" id="PRO_5012192786" description="Metalloprotease TldD/E C-terminal domain-containing protein" evidence="2">
    <location>
        <begin position="22"/>
        <end position="550"/>
    </location>
</feature>
<feature type="signal peptide" evidence="2">
    <location>
        <begin position="1"/>
        <end position="21"/>
    </location>
</feature>
<dbReference type="AlphaFoldDB" id="A0A1Y4DB01"/>
<evidence type="ECO:0000256" key="2">
    <source>
        <dbReference type="SAM" id="SignalP"/>
    </source>
</evidence>
<dbReference type="PANTHER" id="PTHR30624">
    <property type="entry name" value="UNCHARACTERIZED PROTEIN TLDD AND PMBA"/>
    <property type="match status" value="1"/>
</dbReference>
<feature type="domain" description="Metalloprotease TldD/E C-terminal" evidence="3">
    <location>
        <begin position="295"/>
        <end position="533"/>
    </location>
</feature>
<dbReference type="SUPFAM" id="SSF111283">
    <property type="entry name" value="Putative modulator of DNA gyrase, PmbA/TldD"/>
    <property type="match status" value="1"/>
</dbReference>
<dbReference type="GO" id="GO:0006508">
    <property type="term" value="P:proteolysis"/>
    <property type="evidence" value="ECO:0007669"/>
    <property type="project" value="InterPro"/>
</dbReference>
<evidence type="ECO:0000313" key="4">
    <source>
        <dbReference type="EMBL" id="OUO56226.1"/>
    </source>
</evidence>
<dbReference type="EMBL" id="NFJD01000004">
    <property type="protein sequence ID" value="OUO56226.1"/>
    <property type="molecule type" value="Genomic_DNA"/>
</dbReference>
<dbReference type="GO" id="GO:0005829">
    <property type="term" value="C:cytosol"/>
    <property type="evidence" value="ECO:0007669"/>
    <property type="project" value="TreeGrafter"/>
</dbReference>
<comment type="similarity">
    <text evidence="1">Belongs to the peptidase U62 family.</text>
</comment>
<dbReference type="Proteomes" id="UP000196368">
    <property type="component" value="Unassembled WGS sequence"/>
</dbReference>
<keyword evidence="2" id="KW-0732">Signal</keyword>
<name>A0A1Y4DB01_9BACT</name>
<dbReference type="InterPro" id="IPR045569">
    <property type="entry name" value="Metalloprtase-TldD/E_C"/>
</dbReference>